<dbReference type="Pfam" id="PF00685">
    <property type="entry name" value="Sulfotransfer_1"/>
    <property type="match status" value="1"/>
</dbReference>
<gene>
    <name evidence="4" type="primary">RvY_12610-1</name>
    <name evidence="4" type="synonym">RvY_12610.1</name>
    <name evidence="4" type="ORF">RvY_12610</name>
</gene>
<dbReference type="Proteomes" id="UP000186922">
    <property type="component" value="Unassembled WGS sequence"/>
</dbReference>
<feature type="domain" description="Sulfotransferase" evidence="3">
    <location>
        <begin position="38"/>
        <end position="156"/>
    </location>
</feature>
<dbReference type="GO" id="GO:0008146">
    <property type="term" value="F:sulfotransferase activity"/>
    <property type="evidence" value="ECO:0007669"/>
    <property type="project" value="InterPro"/>
</dbReference>
<evidence type="ECO:0000313" key="4">
    <source>
        <dbReference type="EMBL" id="GAV01988.1"/>
    </source>
</evidence>
<dbReference type="STRING" id="947166.A0A1D1VQI8"/>
<comment type="similarity">
    <text evidence="1">Belongs to the sulfotransferase 1 family.</text>
</comment>
<evidence type="ECO:0000259" key="3">
    <source>
        <dbReference type="Pfam" id="PF00685"/>
    </source>
</evidence>
<keyword evidence="2" id="KW-0808">Transferase</keyword>
<organism evidence="4 5">
    <name type="scientific">Ramazzottius varieornatus</name>
    <name type="common">Water bear</name>
    <name type="synonym">Tardigrade</name>
    <dbReference type="NCBI Taxonomy" id="947166"/>
    <lineage>
        <taxon>Eukaryota</taxon>
        <taxon>Metazoa</taxon>
        <taxon>Ecdysozoa</taxon>
        <taxon>Tardigrada</taxon>
        <taxon>Eutardigrada</taxon>
        <taxon>Parachela</taxon>
        <taxon>Hypsibioidea</taxon>
        <taxon>Ramazzottiidae</taxon>
        <taxon>Ramazzottius</taxon>
    </lineage>
</organism>
<evidence type="ECO:0000313" key="5">
    <source>
        <dbReference type="Proteomes" id="UP000186922"/>
    </source>
</evidence>
<accession>A0A1D1VQI8</accession>
<evidence type="ECO:0000256" key="2">
    <source>
        <dbReference type="ARBA" id="ARBA00022679"/>
    </source>
</evidence>
<keyword evidence="5" id="KW-1185">Reference proteome</keyword>
<dbReference type="InterPro" id="IPR000863">
    <property type="entry name" value="Sulfotransferase_dom"/>
</dbReference>
<proteinExistence type="inferred from homology"/>
<dbReference type="OrthoDB" id="205623at2759"/>
<dbReference type="PANTHER" id="PTHR11783">
    <property type="entry name" value="SULFOTRANSFERASE SULT"/>
    <property type="match status" value="1"/>
</dbReference>
<dbReference type="AlphaFoldDB" id="A0A1D1VQI8"/>
<dbReference type="InterPro" id="IPR027417">
    <property type="entry name" value="P-loop_NTPase"/>
</dbReference>
<dbReference type="Gene3D" id="3.40.50.300">
    <property type="entry name" value="P-loop containing nucleotide triphosphate hydrolases"/>
    <property type="match status" value="1"/>
</dbReference>
<dbReference type="SUPFAM" id="SSF52540">
    <property type="entry name" value="P-loop containing nucleoside triphosphate hydrolases"/>
    <property type="match status" value="1"/>
</dbReference>
<reference evidence="4 5" key="1">
    <citation type="journal article" date="2016" name="Nat. Commun.">
        <title>Extremotolerant tardigrade genome and improved radiotolerance of human cultured cells by tardigrade-unique protein.</title>
        <authorList>
            <person name="Hashimoto T."/>
            <person name="Horikawa D.D."/>
            <person name="Saito Y."/>
            <person name="Kuwahara H."/>
            <person name="Kozuka-Hata H."/>
            <person name="Shin-I T."/>
            <person name="Minakuchi Y."/>
            <person name="Ohishi K."/>
            <person name="Motoyama A."/>
            <person name="Aizu T."/>
            <person name="Enomoto A."/>
            <person name="Kondo K."/>
            <person name="Tanaka S."/>
            <person name="Hara Y."/>
            <person name="Koshikawa S."/>
            <person name="Sagara H."/>
            <person name="Miura T."/>
            <person name="Yokobori S."/>
            <person name="Miyagawa K."/>
            <person name="Suzuki Y."/>
            <person name="Kubo T."/>
            <person name="Oyama M."/>
            <person name="Kohara Y."/>
            <person name="Fujiyama A."/>
            <person name="Arakawa K."/>
            <person name="Katayama T."/>
            <person name="Toyoda A."/>
            <person name="Kunieda T."/>
        </authorList>
    </citation>
    <scope>NUCLEOTIDE SEQUENCE [LARGE SCALE GENOMIC DNA]</scope>
    <source>
        <strain evidence="4 5">YOKOZUNA-1</strain>
    </source>
</reference>
<evidence type="ECO:0000256" key="1">
    <source>
        <dbReference type="ARBA" id="ARBA00005771"/>
    </source>
</evidence>
<sequence>MIVKSSEGQPIKENDADPLHDWLFFDINRPIHGGKNPIIFIYRNVKDTIVSMYFMFKHIKQLNCAHPVANLDVFAEAFMEGHVHYGLYFHYFNSFWQHWQQPNFFHVSYERLHQDAAAEIRRLVDFLGNPLTEEQAQQVAHHTTFERMEKNDKLNMAK</sequence>
<dbReference type="EMBL" id="BDGG01000007">
    <property type="protein sequence ID" value="GAV01988.1"/>
    <property type="molecule type" value="Genomic_DNA"/>
</dbReference>
<protein>
    <recommendedName>
        <fullName evidence="3">Sulfotransferase domain-containing protein</fullName>
    </recommendedName>
</protein>
<name>A0A1D1VQI8_RAMVA</name>
<comment type="caution">
    <text evidence="4">The sequence shown here is derived from an EMBL/GenBank/DDBJ whole genome shotgun (WGS) entry which is preliminary data.</text>
</comment>